<feature type="repeat" description="WD" evidence="10">
    <location>
        <begin position="1147"/>
        <end position="1188"/>
    </location>
</feature>
<dbReference type="PANTHER" id="PTHR19877">
    <property type="entry name" value="EUKARYOTIC TRANSLATION INITIATION FACTOR 3 SUBUNIT I"/>
    <property type="match status" value="1"/>
</dbReference>
<dbReference type="InterPro" id="IPR036322">
    <property type="entry name" value="WD40_repeat_dom_sf"/>
</dbReference>
<dbReference type="SUPFAM" id="SSF54928">
    <property type="entry name" value="RNA-binding domain, RBD"/>
    <property type="match status" value="1"/>
</dbReference>
<dbReference type="InterPro" id="IPR035979">
    <property type="entry name" value="RBD_domain_sf"/>
</dbReference>
<proteinExistence type="inferred from homology"/>
<evidence type="ECO:0000313" key="14">
    <source>
        <dbReference type="EMBL" id="RMZ52046.1"/>
    </source>
</evidence>
<dbReference type="InterPro" id="IPR012677">
    <property type="entry name" value="Nucleotide-bd_a/b_plait_sf"/>
</dbReference>
<evidence type="ECO:0000256" key="4">
    <source>
        <dbReference type="ARBA" id="ARBA00022694"/>
    </source>
</evidence>
<accession>A0A3M7KSH8</accession>
<dbReference type="GO" id="GO:0030677">
    <property type="term" value="C:ribonuclease P complex"/>
    <property type="evidence" value="ECO:0007669"/>
    <property type="project" value="InterPro"/>
</dbReference>
<evidence type="ECO:0000256" key="12">
    <source>
        <dbReference type="SAM" id="MobiDB-lite"/>
    </source>
</evidence>
<feature type="domain" description="RRM" evidence="13">
    <location>
        <begin position="597"/>
        <end position="683"/>
    </location>
</feature>
<keyword evidence="4" id="KW-0819">tRNA processing</keyword>
<evidence type="ECO:0000256" key="11">
    <source>
        <dbReference type="SAM" id="Coils"/>
    </source>
</evidence>
<dbReference type="SUPFAM" id="SSF50978">
    <property type="entry name" value="WD40 repeat-like"/>
    <property type="match status" value="1"/>
</dbReference>
<feature type="region of interest" description="Disordered" evidence="12">
    <location>
        <begin position="1026"/>
        <end position="1055"/>
    </location>
</feature>
<dbReference type="InterPro" id="IPR001680">
    <property type="entry name" value="WD40_rpt"/>
</dbReference>
<keyword evidence="11" id="KW-0175">Coiled coil</keyword>
<dbReference type="InterPro" id="IPR000504">
    <property type="entry name" value="RRM_dom"/>
</dbReference>
<evidence type="ECO:0000256" key="3">
    <source>
        <dbReference type="ARBA" id="ARBA00022664"/>
    </source>
</evidence>
<sequence>ELKLLQVFRQAVQDLHGEALLGLVLASLQVKYYNPLQHLCVVRCGRDDHTKVWAALTCLTAIKNEPVAIRLVHLTGDVNACKALMLKTLPEDDGAGPNAKIFAQARLNIEAMEGGVVLFRKLMTVLVLRLYVSSPTDPLFLYTMDCGEEDFRVLKASQGLLVDHANFGAKLVGLLDRCVTCGADLEPRFQAVLDEGPAPGPTLHITEQNDLSRRPHLSLGLLSGSEGAVKTYIALRLAEEQARSAELSAELGRALAASKAAVSEAAKHAQRAEALESTLQRVELGKRESARAQESATAALAATEERLRESQAALHLAQTNLVRLGEEAGRLRGTISRQEAELASQRAAYQSAREEHDAVVHELEAACKEADGLRAELERARHETREAQCKLEANEVLLRWQNAQLTAQELHQGVRPPGFPPAPATLRNVIAATGTSARHNSAALPGPNRGEAAVQSHHLRLATPAAPTPALRPWQQWLSSMQARADGISRDRRDSRRSRSRDRRRERSRERRNRYRSSSSDLEYGYVPRRRGRGPPDPTKNFVDPFEKLRQAAAKAADPAEIQKQMRDQQMRARLTVLQQQAASTVQAASKTRRENLQLYIGNLGQGGITSEMLKQLFDSTMAVAFPTQVVPGMDAVVNCNVHSEGRYAFVELRTTEMATAALQLNGVVSLMGATLSIGRPSGYVDPAHAAAAARSAAQALARFHAETEGAAREGEAPLPSAFVAVWGAIAPGADEAARAKALGLVRGVCEGAGTVLQVVPGPTAQTATAGEEGAEGGVSEQGLEASMPPAGGAVAAEDSAGGDVPTEQPTGGESAPQEPLSETRNAAEPADGSSAPAEGPEGAGGEPAGVASSPSDEGDPPAAEPEAAAPAGPDLTDAVLVQFLEHLAAERGMQALEAAGGGGLRVARITARDWVAAAGKLLQQLVQASAAEGAGTDSNAADELRDSLSSLGISIEALQRHNPGSFGSKTLDDVWEMMAPQRLDGDTSDARLSQVGAALAIGDRKLLDQAAQLLPELSSLVPSTLPTPASLQMPSHLPPHAGEATPHNPGEAGGQEYTQTLEAKVAELQEANRLLREQVLTAAAAAAAGSGHAGAPRESGAADGPAQVGVKRARPITPDGYFLISASKDSSPQLRNGETGDWIGTFQGHKGAVWAAVLNDSAFLAATASADFTARVWNAVTGDELHSFAHKHIVRTAAFARGQDSCKLVTGGPEKLLRVFDLSRPDAAPETAALASSIRGAAWIHDNKAMLISYSDKPNLDVLDTRTLSVVKTLETAGPVTSIDVTDCGRFIVTADGSQVLIHDGTDFAVKRTFRPSGYSVEAAAYAPDRGKLVAGGSDMWVHVYDETDSEVEAGRGHHGPVHGVRFAPGHATFASGSEDGTLRIWQTEPPAAAVAAPVAAKETRDGQGV</sequence>
<dbReference type="InterPro" id="IPR032396">
    <property type="entry name" value="SAS-6_N"/>
</dbReference>
<comment type="similarity">
    <text evidence="1">Belongs to the eukaryotic/archaeal RNase P protein component 2 family.</text>
</comment>
<evidence type="ECO:0000313" key="15">
    <source>
        <dbReference type="Proteomes" id="UP000279271"/>
    </source>
</evidence>
<dbReference type="Pfam" id="PF01900">
    <property type="entry name" value="RNase_P_Rpp14"/>
    <property type="match status" value="1"/>
</dbReference>
<feature type="region of interest" description="Disordered" evidence="12">
    <location>
        <begin position="764"/>
        <end position="872"/>
    </location>
</feature>
<dbReference type="GO" id="GO:0000387">
    <property type="term" value="P:spliceosomal snRNP assembly"/>
    <property type="evidence" value="ECO:0007669"/>
    <property type="project" value="TreeGrafter"/>
</dbReference>
<dbReference type="Gene3D" id="3.30.70.3250">
    <property type="entry name" value="Ribonuclease P, Pop5 subunit"/>
    <property type="match status" value="1"/>
</dbReference>
<evidence type="ECO:0000256" key="9">
    <source>
        <dbReference type="PROSITE-ProRule" id="PRU00176"/>
    </source>
</evidence>
<dbReference type="SUPFAM" id="SSF160350">
    <property type="entry name" value="Rnp2-like"/>
    <property type="match status" value="1"/>
</dbReference>
<feature type="compositionally biased region" description="Low complexity" evidence="12">
    <location>
        <begin position="764"/>
        <end position="783"/>
    </location>
</feature>
<dbReference type="Pfam" id="PF00400">
    <property type="entry name" value="WD40"/>
    <property type="match status" value="2"/>
</dbReference>
<organism evidence="14 15">
    <name type="scientific">Auxenochlorella protothecoides</name>
    <name type="common">Green microalga</name>
    <name type="synonym">Chlorella protothecoides</name>
    <dbReference type="NCBI Taxonomy" id="3075"/>
    <lineage>
        <taxon>Eukaryota</taxon>
        <taxon>Viridiplantae</taxon>
        <taxon>Chlorophyta</taxon>
        <taxon>core chlorophytes</taxon>
        <taxon>Trebouxiophyceae</taxon>
        <taxon>Chlorellales</taxon>
        <taxon>Chlorellaceae</taxon>
        <taxon>Auxenochlorella</taxon>
    </lineage>
</organism>
<dbReference type="Pfam" id="PF16531">
    <property type="entry name" value="SAS-6_N"/>
    <property type="match status" value="1"/>
</dbReference>
<name>A0A3M7KSH8_AUXPR</name>
<dbReference type="PROSITE" id="PS50082">
    <property type="entry name" value="WD_REPEATS_2"/>
    <property type="match status" value="2"/>
</dbReference>
<evidence type="ECO:0000256" key="2">
    <source>
        <dbReference type="ARBA" id="ARBA00022574"/>
    </source>
</evidence>
<dbReference type="EMBL" id="QOKY01000215">
    <property type="protein sequence ID" value="RMZ52046.1"/>
    <property type="molecule type" value="Genomic_DNA"/>
</dbReference>
<protein>
    <recommendedName>
        <fullName evidence="8">Serine-threonine kinase receptor-associated protein</fullName>
    </recommendedName>
</protein>
<feature type="compositionally biased region" description="Low complexity" evidence="12">
    <location>
        <begin position="849"/>
        <end position="872"/>
    </location>
</feature>
<keyword evidence="6" id="KW-0508">mRNA splicing</keyword>
<evidence type="ECO:0000256" key="1">
    <source>
        <dbReference type="ARBA" id="ARBA00010800"/>
    </source>
</evidence>
<dbReference type="Gene3D" id="3.30.70.330">
    <property type="match status" value="1"/>
</dbReference>
<feature type="non-terminal residue" evidence="14">
    <location>
        <position position="1"/>
    </location>
</feature>
<feature type="region of interest" description="Disordered" evidence="12">
    <location>
        <begin position="437"/>
        <end position="456"/>
    </location>
</feature>
<evidence type="ECO:0000256" key="8">
    <source>
        <dbReference type="ARBA" id="ARBA00040390"/>
    </source>
</evidence>
<keyword evidence="3" id="KW-0507">mRNA processing</keyword>
<keyword evidence="5" id="KW-0677">Repeat</keyword>
<dbReference type="SMART" id="SM00320">
    <property type="entry name" value="WD40"/>
    <property type="match status" value="5"/>
</dbReference>
<dbReference type="PROSITE" id="PS50294">
    <property type="entry name" value="WD_REPEATS_REGION"/>
    <property type="match status" value="2"/>
</dbReference>
<dbReference type="Gene3D" id="2.170.210.20">
    <property type="entry name" value="Spindle assembly abnormal protein 6, N-terminal domain"/>
    <property type="match status" value="1"/>
</dbReference>
<dbReference type="PANTHER" id="PTHR19877:SF13">
    <property type="entry name" value="SERINE-THREONINE KINASE RECEPTOR-ASSOCIATED PROTEIN"/>
    <property type="match status" value="1"/>
</dbReference>
<evidence type="ECO:0000256" key="6">
    <source>
        <dbReference type="ARBA" id="ARBA00023187"/>
    </source>
</evidence>
<dbReference type="GO" id="GO:0001682">
    <property type="term" value="P:tRNA 5'-leader removal"/>
    <property type="evidence" value="ECO:0007669"/>
    <property type="project" value="InterPro"/>
</dbReference>
<dbReference type="GO" id="GO:0032797">
    <property type="term" value="C:SMN complex"/>
    <property type="evidence" value="ECO:0007669"/>
    <property type="project" value="TreeGrafter"/>
</dbReference>
<dbReference type="InterPro" id="IPR015943">
    <property type="entry name" value="WD40/YVTN_repeat-like_dom_sf"/>
</dbReference>
<evidence type="ECO:0000256" key="10">
    <source>
        <dbReference type="PROSITE-ProRule" id="PRU00221"/>
    </source>
</evidence>
<reference evidence="15" key="1">
    <citation type="journal article" date="2018" name="Algal Res.">
        <title>Characterization of plant carbon substrate utilization by Auxenochlorella protothecoides.</title>
        <authorList>
            <person name="Vogler B.W."/>
            <person name="Starkenburg S.R."/>
            <person name="Sudasinghe N."/>
            <person name="Schambach J.Y."/>
            <person name="Rollin J.A."/>
            <person name="Pattathil S."/>
            <person name="Barry A.N."/>
        </authorList>
    </citation>
    <scope>NUCLEOTIDE SEQUENCE [LARGE SCALE GENOMIC DNA]</scope>
    <source>
        <strain evidence="15">UTEX 25</strain>
    </source>
</reference>
<dbReference type="InterPro" id="IPR038558">
    <property type="entry name" value="SAS-6_N_sf"/>
</dbReference>
<gene>
    <name evidence="14" type="ORF">APUTEX25_001240</name>
</gene>
<comment type="caution">
    <text evidence="14">The sequence shown here is derived from an EMBL/GenBank/DDBJ whole genome shotgun (WGS) entry which is preliminary data.</text>
</comment>
<keyword evidence="2 10" id="KW-0853">WD repeat</keyword>
<evidence type="ECO:0000259" key="13">
    <source>
        <dbReference type="PROSITE" id="PS50102"/>
    </source>
</evidence>
<feature type="region of interest" description="Disordered" evidence="12">
    <location>
        <begin position="482"/>
        <end position="541"/>
    </location>
</feature>
<dbReference type="Gene3D" id="2.130.10.10">
    <property type="entry name" value="YVTN repeat-like/Quinoprotein amine dehydrogenase"/>
    <property type="match status" value="1"/>
</dbReference>
<dbReference type="Proteomes" id="UP000279271">
    <property type="component" value="Unassembled WGS sequence"/>
</dbReference>
<evidence type="ECO:0000256" key="5">
    <source>
        <dbReference type="ARBA" id="ARBA00022737"/>
    </source>
</evidence>
<dbReference type="InterPro" id="IPR002759">
    <property type="entry name" value="Pop5/Rpp14/Rnp2-like"/>
</dbReference>
<dbReference type="PROSITE" id="PS50102">
    <property type="entry name" value="RRM"/>
    <property type="match status" value="1"/>
</dbReference>
<comment type="similarity">
    <text evidence="7">Belongs to the WD repeat STRAP family.</text>
</comment>
<feature type="repeat" description="WD" evidence="10">
    <location>
        <begin position="1356"/>
        <end position="1390"/>
    </location>
</feature>
<feature type="coiled-coil region" evidence="11">
    <location>
        <begin position="300"/>
        <end position="390"/>
    </location>
</feature>
<dbReference type="InterPro" id="IPR038085">
    <property type="entry name" value="Rnp2-like_sf"/>
</dbReference>
<evidence type="ECO:0000256" key="7">
    <source>
        <dbReference type="ARBA" id="ARBA00038394"/>
    </source>
</evidence>
<dbReference type="GO" id="GO:0003723">
    <property type="term" value="F:RNA binding"/>
    <property type="evidence" value="ECO:0007669"/>
    <property type="project" value="UniProtKB-UniRule"/>
</dbReference>
<keyword evidence="9" id="KW-0694">RNA-binding</keyword>